<protein>
    <submittedName>
        <fullName evidence="1">Uncharacterized protein</fullName>
    </submittedName>
</protein>
<dbReference type="AlphaFoldDB" id="A0AAW9H6H8"/>
<proteinExistence type="predicted"/>
<evidence type="ECO:0000313" key="1">
    <source>
        <dbReference type="EMBL" id="MDY4379644.1"/>
    </source>
</evidence>
<reference evidence="1" key="1">
    <citation type="submission" date="2023-11" db="EMBL/GenBank/DDBJ databases">
        <title>Comparative genomics revealed phylogeny of phytopathogenic Pectobacterium aroidearum based on whole-genome sequencing and function of putative horizontal acquire islands in P. aroidearum PccS1.</title>
        <authorList>
            <person name="Fan J."/>
            <person name="Yang L."/>
        </authorList>
    </citation>
    <scope>NUCLEOTIDE SEQUENCE</scope>
    <source>
        <strain evidence="1">NJAU140</strain>
    </source>
</reference>
<sequence>MLVARAQLNLIRDLVARFKRRDSVMRPVTEYQSQYIAIIALLRSVGHVFEKVDCTDPERRLWSKKQWSSWKQKPIFKKFIEPTRNALLKEFQGGLQLSSSSFGPIAVVADPSVPDGVSCVAGFDALEFRDLLGRPVMTNLHDAIDFWDDCLKEAEAAFGICDKSK</sequence>
<name>A0AAW9H6H8_9GAMM</name>
<evidence type="ECO:0000313" key="2">
    <source>
        <dbReference type="Proteomes" id="UP001269968"/>
    </source>
</evidence>
<comment type="caution">
    <text evidence="1">The sequence shown here is derived from an EMBL/GenBank/DDBJ whole genome shotgun (WGS) entry which is preliminary data.</text>
</comment>
<dbReference type="EMBL" id="JAXHOZ010000069">
    <property type="protein sequence ID" value="MDY4379644.1"/>
    <property type="molecule type" value="Genomic_DNA"/>
</dbReference>
<accession>A0AAW9H6H8</accession>
<dbReference type="RefSeq" id="WP_320714882.1">
    <property type="nucleotide sequence ID" value="NZ_JAXHOZ010000069.1"/>
</dbReference>
<gene>
    <name evidence="1" type="ORF">SOV92_17735</name>
</gene>
<organism evidence="1 2">
    <name type="scientific">Pectobacterium brasiliense</name>
    <dbReference type="NCBI Taxonomy" id="180957"/>
    <lineage>
        <taxon>Bacteria</taxon>
        <taxon>Pseudomonadati</taxon>
        <taxon>Pseudomonadota</taxon>
        <taxon>Gammaproteobacteria</taxon>
        <taxon>Enterobacterales</taxon>
        <taxon>Pectobacteriaceae</taxon>
        <taxon>Pectobacterium</taxon>
    </lineage>
</organism>
<dbReference type="Proteomes" id="UP001269968">
    <property type="component" value="Unassembled WGS sequence"/>
</dbReference>